<dbReference type="PANTHER" id="PTHR42776">
    <property type="entry name" value="SERINE PEPTIDASE S9 FAMILY MEMBER"/>
    <property type="match status" value="1"/>
</dbReference>
<dbReference type="Gene3D" id="3.40.50.1820">
    <property type="entry name" value="alpha/beta hydrolase"/>
    <property type="match status" value="1"/>
</dbReference>
<dbReference type="InterPro" id="IPR029058">
    <property type="entry name" value="AB_hydrolase_fold"/>
</dbReference>
<proteinExistence type="predicted"/>
<feature type="signal peptide" evidence="2">
    <location>
        <begin position="1"/>
        <end position="18"/>
    </location>
</feature>
<reference evidence="4 5" key="1">
    <citation type="submission" date="2022-03" db="EMBL/GenBank/DDBJ databases">
        <title>Chryseobacterium sp. isolated from the Andong Sikhe.</title>
        <authorList>
            <person name="Won M."/>
            <person name="Kim S.-J."/>
            <person name="Kwon S.-W."/>
        </authorList>
    </citation>
    <scope>NUCLEOTIDE SEQUENCE [LARGE SCALE GENOMIC DNA]</scope>
    <source>
        <strain evidence="4 5">ADR-1</strain>
    </source>
</reference>
<evidence type="ECO:0000256" key="2">
    <source>
        <dbReference type="SAM" id="SignalP"/>
    </source>
</evidence>
<feature type="chain" id="PRO_5045346117" evidence="2">
    <location>
        <begin position="19"/>
        <end position="305"/>
    </location>
</feature>
<dbReference type="RefSeq" id="WP_243577179.1">
    <property type="nucleotide sequence ID" value="NZ_CP094529.1"/>
</dbReference>
<sequence>MKNLIYLNLVLFSVFFNAQNTSVSLEQTFPENFPEYTVDGKDGKKTFKEEYKYLDSVSIYGYDYRSHDNLKIRGFLIEPKTKGKFPVIIFNRGGNRDFGAVSIATLTNFLSKIAAKGFIIIGSQLRGSSRSEGKDEFGGKDINDVLQLLNIIDHQTNADSKKIGMLGISRGSMTNFLVLKETDRISANATIGGIADLNQKDRPEMYGLYKELIPDFEKNPTLELNKRSSLLAVPQIKNKQLKSFIIHGAKDERVNVSNAFALFNELNSNQFSTKLLVYENDNHGINNHTNDMIKQLNAFFKGYLQ</sequence>
<dbReference type="Proteomes" id="UP000831068">
    <property type="component" value="Chromosome"/>
</dbReference>
<keyword evidence="5" id="KW-1185">Reference proteome</keyword>
<name>A0ABY4BL60_9FLAO</name>
<feature type="domain" description="Peptidase S9 prolyl oligopeptidase catalytic" evidence="3">
    <location>
        <begin position="113"/>
        <end position="304"/>
    </location>
</feature>
<evidence type="ECO:0000256" key="1">
    <source>
        <dbReference type="ARBA" id="ARBA00022801"/>
    </source>
</evidence>
<dbReference type="SUPFAM" id="SSF53474">
    <property type="entry name" value="alpha/beta-Hydrolases"/>
    <property type="match status" value="1"/>
</dbReference>
<evidence type="ECO:0000259" key="3">
    <source>
        <dbReference type="Pfam" id="PF00326"/>
    </source>
</evidence>
<protein>
    <submittedName>
        <fullName evidence="4">Prolyl oligopeptidase family serine peptidase</fullName>
    </submittedName>
</protein>
<dbReference type="Pfam" id="PF00326">
    <property type="entry name" value="Peptidase_S9"/>
    <property type="match status" value="1"/>
</dbReference>
<evidence type="ECO:0000313" key="5">
    <source>
        <dbReference type="Proteomes" id="UP000831068"/>
    </source>
</evidence>
<dbReference type="InterPro" id="IPR001375">
    <property type="entry name" value="Peptidase_S9_cat"/>
</dbReference>
<gene>
    <name evidence="4" type="ORF">MTP08_04225</name>
</gene>
<keyword evidence="2" id="KW-0732">Signal</keyword>
<organism evidence="4 5">
    <name type="scientific">Chryseobacterium oryzae</name>
    <dbReference type="NCBI Taxonomy" id="2929799"/>
    <lineage>
        <taxon>Bacteria</taxon>
        <taxon>Pseudomonadati</taxon>
        <taxon>Bacteroidota</taxon>
        <taxon>Flavobacteriia</taxon>
        <taxon>Flavobacteriales</taxon>
        <taxon>Weeksellaceae</taxon>
        <taxon>Chryseobacterium group</taxon>
        <taxon>Chryseobacterium</taxon>
    </lineage>
</organism>
<keyword evidence="1" id="KW-0378">Hydrolase</keyword>
<evidence type="ECO:0000313" key="4">
    <source>
        <dbReference type="EMBL" id="UOE38987.1"/>
    </source>
</evidence>
<dbReference type="EMBL" id="CP094529">
    <property type="protein sequence ID" value="UOE38987.1"/>
    <property type="molecule type" value="Genomic_DNA"/>
</dbReference>
<dbReference type="PANTHER" id="PTHR42776:SF4">
    <property type="entry name" value="ACYLAMINO-ACID-RELEASING ENZYME"/>
    <property type="match status" value="1"/>
</dbReference>
<accession>A0ABY4BL60</accession>